<evidence type="ECO:0000313" key="3">
    <source>
        <dbReference type="EMBL" id="VFK17475.1"/>
    </source>
</evidence>
<feature type="region of interest" description="Disordered" evidence="1">
    <location>
        <begin position="88"/>
        <end position="125"/>
    </location>
</feature>
<organism evidence="3">
    <name type="scientific">Candidatus Kentrum sp. LFY</name>
    <dbReference type="NCBI Taxonomy" id="2126342"/>
    <lineage>
        <taxon>Bacteria</taxon>
        <taxon>Pseudomonadati</taxon>
        <taxon>Pseudomonadota</taxon>
        <taxon>Gammaproteobacteria</taxon>
        <taxon>Candidatus Kentrum</taxon>
    </lineage>
</organism>
<feature type="compositionally biased region" description="Polar residues" evidence="1">
    <location>
        <begin position="92"/>
        <end position="104"/>
    </location>
</feature>
<reference evidence="3" key="1">
    <citation type="submission" date="2019-02" db="EMBL/GenBank/DDBJ databases">
        <authorList>
            <person name="Gruber-Vodicka R. H."/>
            <person name="Seah K. B. B."/>
        </authorList>
    </citation>
    <scope>NUCLEOTIDE SEQUENCE</scope>
    <source>
        <strain evidence="3">BECK_BY7</strain>
    </source>
</reference>
<sequence length="125" mass="13944">MTVEQGISFGITIGLGGISIILAILAIWLSLKFARDSEKHARDSEKSLVLLQEKATEIRMLTEHIFSEQNKHITKLVDHALRSTDEGMLSKNYVNKATPSLQSPERTKESSNHGRGDRTKQKNDG</sequence>
<proteinExistence type="predicted"/>
<keyword evidence="2" id="KW-0472">Membrane</keyword>
<name>A0A450WKA2_9GAMM</name>
<keyword evidence="2" id="KW-1133">Transmembrane helix</keyword>
<dbReference type="AlphaFoldDB" id="A0A450WKA2"/>
<protein>
    <submittedName>
        <fullName evidence="3">Uncharacterized protein</fullName>
    </submittedName>
</protein>
<keyword evidence="2" id="KW-0812">Transmembrane</keyword>
<dbReference type="EMBL" id="CAADFN010000032">
    <property type="protein sequence ID" value="VFK17475.1"/>
    <property type="molecule type" value="Genomic_DNA"/>
</dbReference>
<feature type="compositionally biased region" description="Basic and acidic residues" evidence="1">
    <location>
        <begin position="105"/>
        <end position="125"/>
    </location>
</feature>
<feature type="transmembrane region" description="Helical" evidence="2">
    <location>
        <begin position="6"/>
        <end position="29"/>
    </location>
</feature>
<evidence type="ECO:0000256" key="2">
    <source>
        <dbReference type="SAM" id="Phobius"/>
    </source>
</evidence>
<accession>A0A450WKA2</accession>
<gene>
    <name evidence="3" type="ORF">BECKLFY1418C_GA0070996_103216</name>
</gene>
<evidence type="ECO:0000256" key="1">
    <source>
        <dbReference type="SAM" id="MobiDB-lite"/>
    </source>
</evidence>